<dbReference type="PANTHER" id="PTHR12322">
    <property type="entry name" value="DOUBLESEX AND MAB-3 RELATED TRANSCRIPTION FACTOR DMRT"/>
    <property type="match status" value="1"/>
</dbReference>
<dbReference type="InterPro" id="IPR036407">
    <property type="entry name" value="DM_DNA-bd_sf"/>
</dbReference>
<evidence type="ECO:0000256" key="1">
    <source>
        <dbReference type="ARBA" id="ARBA00006834"/>
    </source>
</evidence>
<keyword evidence="5 6" id="KW-0539">Nucleus</keyword>
<dbReference type="InterPro" id="IPR009060">
    <property type="entry name" value="UBA-like_sf"/>
</dbReference>
<dbReference type="AlphaFoldDB" id="A0A8X6UTY6"/>
<feature type="compositionally biased region" description="Low complexity" evidence="7">
    <location>
        <begin position="240"/>
        <end position="249"/>
    </location>
</feature>
<keyword evidence="10" id="KW-1185">Reference proteome</keyword>
<dbReference type="GO" id="GO:0007548">
    <property type="term" value="P:sex differentiation"/>
    <property type="evidence" value="ECO:0007669"/>
    <property type="project" value="TreeGrafter"/>
</dbReference>
<dbReference type="PROSITE" id="PS50809">
    <property type="entry name" value="DM_2"/>
    <property type="match status" value="1"/>
</dbReference>
<gene>
    <name evidence="9" type="primary">dmrta2</name>
    <name evidence="9" type="ORF">NPIL_21121</name>
</gene>
<reference evidence="9" key="1">
    <citation type="submission" date="2020-08" db="EMBL/GenBank/DDBJ databases">
        <title>Multicomponent nature underlies the extraordinary mechanical properties of spider dragline silk.</title>
        <authorList>
            <person name="Kono N."/>
            <person name="Nakamura H."/>
            <person name="Mori M."/>
            <person name="Yoshida Y."/>
            <person name="Ohtoshi R."/>
            <person name="Malay A.D."/>
            <person name="Moran D.A.P."/>
            <person name="Tomita M."/>
            <person name="Numata K."/>
            <person name="Arakawa K."/>
        </authorList>
    </citation>
    <scope>NUCLEOTIDE SEQUENCE</scope>
</reference>
<dbReference type="SMART" id="SM00301">
    <property type="entry name" value="DM"/>
    <property type="match status" value="1"/>
</dbReference>
<dbReference type="EMBL" id="BMAW01038276">
    <property type="protein sequence ID" value="GFU51554.1"/>
    <property type="molecule type" value="Genomic_DNA"/>
</dbReference>
<evidence type="ECO:0000256" key="7">
    <source>
        <dbReference type="SAM" id="MobiDB-lite"/>
    </source>
</evidence>
<dbReference type="GO" id="GO:0000978">
    <property type="term" value="F:RNA polymerase II cis-regulatory region sequence-specific DNA binding"/>
    <property type="evidence" value="ECO:0007669"/>
    <property type="project" value="TreeGrafter"/>
</dbReference>
<dbReference type="GO" id="GO:0046872">
    <property type="term" value="F:metal ion binding"/>
    <property type="evidence" value="ECO:0007669"/>
    <property type="project" value="UniProtKB-KW"/>
</dbReference>
<feature type="region of interest" description="Disordered" evidence="7">
    <location>
        <begin position="317"/>
        <end position="337"/>
    </location>
</feature>
<dbReference type="Pfam" id="PF00751">
    <property type="entry name" value="DM"/>
    <property type="match status" value="1"/>
</dbReference>
<keyword evidence="3 6" id="KW-0862">Zinc</keyword>
<dbReference type="FunFam" id="4.10.1040.10:FF:000001">
    <property type="entry name" value="doublesex- and mab-3-related transcription factor 1"/>
    <property type="match status" value="1"/>
</dbReference>
<dbReference type="SUPFAM" id="SSF46934">
    <property type="entry name" value="UBA-like"/>
    <property type="match status" value="1"/>
</dbReference>
<sequence>MESPDVGRSVRRPKCARCRNHGYISWLKGHKRHCRFKDCICNKCVLIAERQRIMAAQVALKRSQSAEDSVAIGLRAVATGTPLSYLPPGPIFGIPLDTAKKTKKSPNDKTDGTLCPDQTKCSKSRSNGRPVSSDDAGALPADFRPGRLSALEILHRIFPNQKKSVLELVLQGTNGNLITAIEHFLSANDAMFLPHPPITYGYPQDVPLGGPPRPMPRLTLGDRSFGKSAFTPIGPPAAHTTTSSRSNEETTLFGSVPRLSESSLYVPYSFAQTSHLLLQPCPAGCPQCRRTFSLVSETETQLSVPSEDQPLIKETCSRTQEAVDLSDRSWQTGSPSG</sequence>
<feature type="DNA-binding region" description="DM" evidence="6">
    <location>
        <begin position="15"/>
        <end position="62"/>
    </location>
</feature>
<accession>A0A8X6UTY6</accession>
<dbReference type="GO" id="GO:0000981">
    <property type="term" value="F:DNA-binding transcription factor activity, RNA polymerase II-specific"/>
    <property type="evidence" value="ECO:0007669"/>
    <property type="project" value="TreeGrafter"/>
</dbReference>
<feature type="region of interest" description="Disordered" evidence="7">
    <location>
        <begin position="97"/>
        <end position="140"/>
    </location>
</feature>
<dbReference type="Pfam" id="PF03474">
    <property type="entry name" value="DMA"/>
    <property type="match status" value="1"/>
</dbReference>
<evidence type="ECO:0000256" key="6">
    <source>
        <dbReference type="PROSITE-ProRule" id="PRU00070"/>
    </source>
</evidence>
<evidence type="ECO:0000313" key="10">
    <source>
        <dbReference type="Proteomes" id="UP000887013"/>
    </source>
</evidence>
<evidence type="ECO:0000256" key="5">
    <source>
        <dbReference type="ARBA" id="ARBA00023242"/>
    </source>
</evidence>
<keyword evidence="2 6" id="KW-0479">Metal-binding</keyword>
<dbReference type="GO" id="GO:0005634">
    <property type="term" value="C:nucleus"/>
    <property type="evidence" value="ECO:0007669"/>
    <property type="project" value="UniProtKB-SubCell"/>
</dbReference>
<evidence type="ECO:0000256" key="2">
    <source>
        <dbReference type="ARBA" id="ARBA00022723"/>
    </source>
</evidence>
<dbReference type="CDD" id="cd14370">
    <property type="entry name" value="CUE_DMA"/>
    <property type="match status" value="1"/>
</dbReference>
<evidence type="ECO:0000313" key="9">
    <source>
        <dbReference type="EMBL" id="GFU51554.1"/>
    </source>
</evidence>
<dbReference type="InterPro" id="IPR001275">
    <property type="entry name" value="DM_DNA-bd"/>
</dbReference>
<comment type="subcellular location">
    <subcellularLocation>
        <location evidence="6">Nucleus</location>
    </subcellularLocation>
</comment>
<proteinExistence type="inferred from homology"/>
<dbReference type="Gene3D" id="1.10.8.10">
    <property type="entry name" value="DNA helicase RuvA subunit, C-terminal domain"/>
    <property type="match status" value="1"/>
</dbReference>
<name>A0A8X6UTY6_NEPPI</name>
<protein>
    <submittedName>
        <fullName evidence="9">Doublesex- and mab-3-related transcription factor A2</fullName>
    </submittedName>
</protein>
<evidence type="ECO:0000256" key="4">
    <source>
        <dbReference type="ARBA" id="ARBA00023125"/>
    </source>
</evidence>
<evidence type="ECO:0000259" key="8">
    <source>
        <dbReference type="PROSITE" id="PS50809"/>
    </source>
</evidence>
<organism evidence="9 10">
    <name type="scientific">Nephila pilipes</name>
    <name type="common">Giant wood spider</name>
    <name type="synonym">Nephila maculata</name>
    <dbReference type="NCBI Taxonomy" id="299642"/>
    <lineage>
        <taxon>Eukaryota</taxon>
        <taxon>Metazoa</taxon>
        <taxon>Ecdysozoa</taxon>
        <taxon>Arthropoda</taxon>
        <taxon>Chelicerata</taxon>
        <taxon>Arachnida</taxon>
        <taxon>Araneae</taxon>
        <taxon>Araneomorphae</taxon>
        <taxon>Entelegynae</taxon>
        <taxon>Araneoidea</taxon>
        <taxon>Nephilidae</taxon>
        <taxon>Nephila</taxon>
    </lineage>
</organism>
<dbReference type="Gene3D" id="4.10.1040.10">
    <property type="entry name" value="DM DNA-binding domain"/>
    <property type="match status" value="1"/>
</dbReference>
<dbReference type="InterPro" id="IPR005173">
    <property type="entry name" value="DMA"/>
</dbReference>
<dbReference type="OrthoDB" id="6162476at2759"/>
<dbReference type="PANTHER" id="PTHR12322:SF118">
    <property type="entry name" value="DM DOMAIN-CONTAINING PROTEIN"/>
    <property type="match status" value="1"/>
</dbReference>
<comment type="similarity">
    <text evidence="1">Belongs to the DMRT family.</text>
</comment>
<dbReference type="PROSITE" id="PS40000">
    <property type="entry name" value="DM_1"/>
    <property type="match status" value="1"/>
</dbReference>
<dbReference type="Proteomes" id="UP000887013">
    <property type="component" value="Unassembled WGS sequence"/>
</dbReference>
<feature type="domain" description="DM" evidence="8">
    <location>
        <begin position="15"/>
        <end position="62"/>
    </location>
</feature>
<feature type="compositionally biased region" description="Polar residues" evidence="7">
    <location>
        <begin position="119"/>
        <end position="130"/>
    </location>
</feature>
<feature type="region of interest" description="Disordered" evidence="7">
    <location>
        <begin position="230"/>
        <end position="249"/>
    </location>
</feature>
<comment type="caution">
    <text evidence="9">The sequence shown here is derived from an EMBL/GenBank/DDBJ whole genome shotgun (WGS) entry which is preliminary data.</text>
</comment>
<keyword evidence="4 6" id="KW-0238">DNA-binding</keyword>
<evidence type="ECO:0000256" key="3">
    <source>
        <dbReference type="ARBA" id="ARBA00022833"/>
    </source>
</evidence>
<feature type="compositionally biased region" description="Polar residues" evidence="7">
    <location>
        <begin position="328"/>
        <end position="337"/>
    </location>
</feature>
<dbReference type="SUPFAM" id="SSF82927">
    <property type="entry name" value="Cysteine-rich DNA binding domain, (DM domain)"/>
    <property type="match status" value="1"/>
</dbReference>
<dbReference type="InterPro" id="IPR026607">
    <property type="entry name" value="DMRT"/>
</dbReference>